<feature type="region of interest" description="Disordered" evidence="1">
    <location>
        <begin position="1"/>
        <end position="20"/>
    </location>
</feature>
<comment type="caution">
    <text evidence="2">The sequence shown here is derived from an EMBL/GenBank/DDBJ whole genome shotgun (WGS) entry which is preliminary data.</text>
</comment>
<dbReference type="Proteomes" id="UP001054837">
    <property type="component" value="Unassembled WGS sequence"/>
</dbReference>
<evidence type="ECO:0000313" key="2">
    <source>
        <dbReference type="EMBL" id="GIY63895.1"/>
    </source>
</evidence>
<sequence length="131" mass="14506">MTQIYNNTKQGSSSTDNNLINTSQNSAFPWQNCQHLQMNLKYSVRNSRLSSPQSPKKAKSSQLKRKSTETDNDGFKFPPKHLVMKQPRGAATLVSNPPISISTNPISNSIDLADDPVPPAPLARRPPFFVV</sequence>
<feature type="region of interest" description="Disordered" evidence="1">
    <location>
        <begin position="41"/>
        <end position="80"/>
    </location>
</feature>
<feature type="compositionally biased region" description="Basic residues" evidence="1">
    <location>
        <begin position="56"/>
        <end position="65"/>
    </location>
</feature>
<dbReference type="AlphaFoldDB" id="A0AAV4V100"/>
<protein>
    <submittedName>
        <fullName evidence="2">Uncharacterized protein</fullName>
    </submittedName>
</protein>
<dbReference type="EMBL" id="BPLQ01012238">
    <property type="protein sequence ID" value="GIY63895.1"/>
    <property type="molecule type" value="Genomic_DNA"/>
</dbReference>
<reference evidence="2 3" key="1">
    <citation type="submission" date="2021-06" db="EMBL/GenBank/DDBJ databases">
        <title>Caerostris darwini draft genome.</title>
        <authorList>
            <person name="Kono N."/>
            <person name="Arakawa K."/>
        </authorList>
    </citation>
    <scope>NUCLEOTIDE SEQUENCE [LARGE SCALE GENOMIC DNA]</scope>
</reference>
<name>A0AAV4V100_9ARAC</name>
<evidence type="ECO:0000256" key="1">
    <source>
        <dbReference type="SAM" id="MobiDB-lite"/>
    </source>
</evidence>
<proteinExistence type="predicted"/>
<accession>A0AAV4V100</accession>
<keyword evidence="3" id="KW-1185">Reference proteome</keyword>
<gene>
    <name evidence="2" type="ORF">CDAR_57921</name>
</gene>
<evidence type="ECO:0000313" key="3">
    <source>
        <dbReference type="Proteomes" id="UP001054837"/>
    </source>
</evidence>
<organism evidence="2 3">
    <name type="scientific">Caerostris darwini</name>
    <dbReference type="NCBI Taxonomy" id="1538125"/>
    <lineage>
        <taxon>Eukaryota</taxon>
        <taxon>Metazoa</taxon>
        <taxon>Ecdysozoa</taxon>
        <taxon>Arthropoda</taxon>
        <taxon>Chelicerata</taxon>
        <taxon>Arachnida</taxon>
        <taxon>Araneae</taxon>
        <taxon>Araneomorphae</taxon>
        <taxon>Entelegynae</taxon>
        <taxon>Araneoidea</taxon>
        <taxon>Araneidae</taxon>
        <taxon>Caerostris</taxon>
    </lineage>
</organism>